<reference evidence="1 2" key="1">
    <citation type="journal article" date="2019" name="Sci. Rep.">
        <title>Orb-weaving spider Araneus ventricosus genome elucidates the spidroin gene catalogue.</title>
        <authorList>
            <person name="Kono N."/>
            <person name="Nakamura H."/>
            <person name="Ohtoshi R."/>
            <person name="Moran D.A.P."/>
            <person name="Shinohara A."/>
            <person name="Yoshida Y."/>
            <person name="Fujiwara M."/>
            <person name="Mori M."/>
            <person name="Tomita M."/>
            <person name="Arakawa K."/>
        </authorList>
    </citation>
    <scope>NUCLEOTIDE SEQUENCE [LARGE SCALE GENOMIC DNA]</scope>
</reference>
<accession>A0A4Y2P6C7</accession>
<dbReference type="Proteomes" id="UP000499080">
    <property type="component" value="Unassembled WGS sequence"/>
</dbReference>
<evidence type="ECO:0000313" key="1">
    <source>
        <dbReference type="EMBL" id="GBN47458.1"/>
    </source>
</evidence>
<comment type="caution">
    <text evidence="1">The sequence shown here is derived from an EMBL/GenBank/DDBJ whole genome shotgun (WGS) entry which is preliminary data.</text>
</comment>
<sequence length="28" mass="2970">IGPATVHLYIKSPFGNGILTQHIIPEGP</sequence>
<dbReference type="EMBL" id="BGPR01131731">
    <property type="protein sequence ID" value="GBN47458.1"/>
    <property type="molecule type" value="Genomic_DNA"/>
</dbReference>
<feature type="non-terminal residue" evidence="1">
    <location>
        <position position="1"/>
    </location>
</feature>
<protein>
    <submittedName>
        <fullName evidence="1">Uncharacterized protein</fullName>
    </submittedName>
</protein>
<gene>
    <name evidence="1" type="ORF">AVEN_142309_1</name>
</gene>
<proteinExistence type="predicted"/>
<evidence type="ECO:0000313" key="2">
    <source>
        <dbReference type="Proteomes" id="UP000499080"/>
    </source>
</evidence>
<keyword evidence="2" id="KW-1185">Reference proteome</keyword>
<name>A0A4Y2P6C7_ARAVE</name>
<dbReference type="AlphaFoldDB" id="A0A4Y2P6C7"/>
<organism evidence="1 2">
    <name type="scientific">Araneus ventricosus</name>
    <name type="common">Orbweaver spider</name>
    <name type="synonym">Epeira ventricosa</name>
    <dbReference type="NCBI Taxonomy" id="182803"/>
    <lineage>
        <taxon>Eukaryota</taxon>
        <taxon>Metazoa</taxon>
        <taxon>Ecdysozoa</taxon>
        <taxon>Arthropoda</taxon>
        <taxon>Chelicerata</taxon>
        <taxon>Arachnida</taxon>
        <taxon>Araneae</taxon>
        <taxon>Araneomorphae</taxon>
        <taxon>Entelegynae</taxon>
        <taxon>Araneoidea</taxon>
        <taxon>Araneidae</taxon>
        <taxon>Araneus</taxon>
    </lineage>
</organism>